<comment type="catalytic activity">
    <reaction evidence="7 8">
        <text>L-arginyl-[protein] + NAD(+) = N(omega)-(ADP-D-ribosyl)-L-arginyl-[protein] + nicotinamide + H(+)</text>
        <dbReference type="Rhea" id="RHEA:19149"/>
        <dbReference type="Rhea" id="RHEA-COMP:10532"/>
        <dbReference type="Rhea" id="RHEA-COMP:15087"/>
        <dbReference type="ChEBI" id="CHEBI:15378"/>
        <dbReference type="ChEBI" id="CHEBI:17154"/>
        <dbReference type="ChEBI" id="CHEBI:29965"/>
        <dbReference type="ChEBI" id="CHEBI:57540"/>
        <dbReference type="ChEBI" id="CHEBI:142554"/>
        <dbReference type="EC" id="2.4.2.31"/>
    </reaction>
</comment>
<dbReference type="PANTHER" id="PTHR10339">
    <property type="entry name" value="ADP-RIBOSYLTRANSFERASE"/>
    <property type="match status" value="1"/>
</dbReference>
<feature type="region of interest" description="Disordered" evidence="9">
    <location>
        <begin position="345"/>
        <end position="365"/>
    </location>
</feature>
<dbReference type="PRINTS" id="PR00970">
    <property type="entry name" value="RIBTRNSFRASE"/>
</dbReference>
<dbReference type="Proteomes" id="UP001652640">
    <property type="component" value="Chromosome 29"/>
</dbReference>
<gene>
    <name evidence="11" type="primary">ART3</name>
</gene>
<organism evidence="10 11">
    <name type="scientific">Odocoileus virginianus</name>
    <name type="common">White-tailed deer</name>
    <dbReference type="NCBI Taxonomy" id="9874"/>
    <lineage>
        <taxon>Eukaryota</taxon>
        <taxon>Metazoa</taxon>
        <taxon>Chordata</taxon>
        <taxon>Craniata</taxon>
        <taxon>Vertebrata</taxon>
        <taxon>Euteleostomi</taxon>
        <taxon>Mammalia</taxon>
        <taxon>Eutheria</taxon>
        <taxon>Laurasiatheria</taxon>
        <taxon>Artiodactyla</taxon>
        <taxon>Ruminantia</taxon>
        <taxon>Pecora</taxon>
        <taxon>Cervidae</taxon>
        <taxon>Odocoileinae</taxon>
        <taxon>Odocoileus</taxon>
    </lineage>
</organism>
<evidence type="ECO:0000256" key="5">
    <source>
        <dbReference type="ARBA" id="ARBA00022857"/>
    </source>
</evidence>
<evidence type="ECO:0000256" key="2">
    <source>
        <dbReference type="ARBA" id="ARBA00022676"/>
    </source>
</evidence>
<dbReference type="EC" id="2.4.2.31" evidence="8"/>
<keyword evidence="10" id="KW-1185">Reference proteome</keyword>
<evidence type="ECO:0000256" key="6">
    <source>
        <dbReference type="ARBA" id="ARBA00023027"/>
    </source>
</evidence>
<keyword evidence="2 8" id="KW-0328">Glycosyltransferase</keyword>
<feature type="compositionally biased region" description="Pro residues" evidence="9">
    <location>
        <begin position="410"/>
        <end position="421"/>
    </location>
</feature>
<keyword evidence="3 8" id="KW-0808">Transferase</keyword>
<feature type="compositionally biased region" description="Basic and acidic residues" evidence="9">
    <location>
        <begin position="394"/>
        <end position="404"/>
    </location>
</feature>
<dbReference type="PROSITE" id="PS01291">
    <property type="entry name" value="ART"/>
    <property type="match status" value="1"/>
</dbReference>
<feature type="compositionally biased region" description="Basic and acidic residues" evidence="9">
    <location>
        <begin position="348"/>
        <end position="359"/>
    </location>
</feature>
<evidence type="ECO:0000313" key="10">
    <source>
        <dbReference type="Proteomes" id="UP001652640"/>
    </source>
</evidence>
<dbReference type="InterPro" id="IPR000768">
    <property type="entry name" value="ART"/>
</dbReference>
<keyword evidence="4" id="KW-0548">Nucleotidyltransferase</keyword>
<evidence type="ECO:0000256" key="9">
    <source>
        <dbReference type="SAM" id="MobiDB-lite"/>
    </source>
</evidence>
<dbReference type="RefSeq" id="XP_070314386.1">
    <property type="nucleotide sequence ID" value="XM_070458285.1"/>
</dbReference>
<sequence length="452" mass="50586">MVGRRCAAGKELRKMSSICCCCCCSVGRSCLTFCDPMDCSMPGSSVPTLPEFAQIQIISSFIKRKMKTGHFEMVTVLLAPMILMDILQVKAEMLDMADNAFDDEYLKCANRMEIKYVPQLFKEEKASLQLLEDVWGNAEAKWEAQKPQLFLPVNFKDNYGVALMAYISAAQEQSSFYRLFNEAMEMAGQSRKDYVYGFQFKAFHFYLTKALQLLRRSCENSYKNVVYSVRLNSSFTFGGLNQARLGHFTLAYSSKPQAADDQHVLLTIKTCFGVAVEKFLDKESERIVLIPLNEVFHVSQDEASNNLILQSTNRTCSHYECAFLGGLKTESCVENMDYFQPVYNPGEENQKLENPEMKSQESTVFPGMKSQEATQIPGMKIPESFSLPGIKMLQPDEKPEDKSQDINQPTPGPAVPVPGPKSHPSASSGKMLLPWCGTFIILISASAISVAL</sequence>
<dbReference type="InterPro" id="IPR050999">
    <property type="entry name" value="ADP-ribosyltransferase_ARG"/>
</dbReference>
<dbReference type="Pfam" id="PF01129">
    <property type="entry name" value="ART"/>
    <property type="match status" value="1"/>
</dbReference>
<reference evidence="10" key="1">
    <citation type="journal article" date="2022" name="J. Hered.">
        <title>A De Novo Chromosome-Level Genome Assembly of the White-Tailed Deer, Odocoileus Virginianus.</title>
        <authorList>
            <person name="London E.W."/>
            <person name="Roca A.L."/>
            <person name="Novakofski J.E."/>
            <person name="Mateus-Pinilla N.E."/>
        </authorList>
    </citation>
    <scope>NUCLEOTIDE SEQUENCE [LARGE SCALE GENOMIC DNA]</scope>
</reference>
<keyword evidence="6 8" id="KW-0520">NAD</keyword>
<dbReference type="SUPFAM" id="SSF56399">
    <property type="entry name" value="ADP-ribosylation"/>
    <property type="match status" value="1"/>
</dbReference>
<name>A0ABM4HFP0_ODOVR</name>
<dbReference type="Gene3D" id="3.90.176.10">
    <property type="entry name" value="Toxin ADP-ribosyltransferase, Chain A, domain 1"/>
    <property type="match status" value="1"/>
</dbReference>
<reference evidence="11" key="2">
    <citation type="submission" date="2025-08" db="UniProtKB">
        <authorList>
            <consortium name="RefSeq"/>
        </authorList>
    </citation>
    <scope>IDENTIFICATION</scope>
    <source>
        <tissue evidence="11">Tongue muscle</tissue>
    </source>
</reference>
<evidence type="ECO:0000256" key="3">
    <source>
        <dbReference type="ARBA" id="ARBA00022679"/>
    </source>
</evidence>
<protein>
    <recommendedName>
        <fullName evidence="8">NAD(P)(+)--arginine ADP-ribosyltransferase</fullName>
        <ecNumber evidence="8">2.4.2.31</ecNumber>
    </recommendedName>
    <alternativeName>
        <fullName evidence="8">Mono(ADP-ribosyl)transferase</fullName>
    </alternativeName>
</protein>
<comment type="similarity">
    <text evidence="1 8">Belongs to the Arg-specific ADP-ribosyltransferase family.</text>
</comment>
<proteinExistence type="inferred from homology"/>
<dbReference type="PANTHER" id="PTHR10339:SF4">
    <property type="entry name" value="ECTO-ADP-RIBOSYLTRANSFERASE 3"/>
    <property type="match status" value="1"/>
</dbReference>
<dbReference type="GeneID" id="110137946"/>
<evidence type="ECO:0000256" key="8">
    <source>
        <dbReference type="RuleBase" id="RU361228"/>
    </source>
</evidence>
<evidence type="ECO:0000256" key="7">
    <source>
        <dbReference type="ARBA" id="ARBA00047597"/>
    </source>
</evidence>
<dbReference type="PROSITE" id="PS51996">
    <property type="entry name" value="TR_MART"/>
    <property type="match status" value="1"/>
</dbReference>
<accession>A0ABM4HFP0</accession>
<evidence type="ECO:0000313" key="11">
    <source>
        <dbReference type="RefSeq" id="XP_070314386.1"/>
    </source>
</evidence>
<evidence type="ECO:0000256" key="1">
    <source>
        <dbReference type="ARBA" id="ARBA00009558"/>
    </source>
</evidence>
<feature type="region of interest" description="Disordered" evidence="9">
    <location>
        <begin position="389"/>
        <end position="427"/>
    </location>
</feature>
<evidence type="ECO:0000256" key="4">
    <source>
        <dbReference type="ARBA" id="ARBA00022695"/>
    </source>
</evidence>
<keyword evidence="5 8" id="KW-0521">NADP</keyword>